<dbReference type="GO" id="GO:0016773">
    <property type="term" value="F:phosphotransferase activity, alcohol group as acceptor"/>
    <property type="evidence" value="ECO:0007669"/>
    <property type="project" value="InterPro"/>
</dbReference>
<dbReference type="Pfam" id="PF02782">
    <property type="entry name" value="FGGY_C"/>
    <property type="match status" value="1"/>
</dbReference>
<dbReference type="CDD" id="cd07802">
    <property type="entry name" value="ASKHA_NBD_FGGY_EcLyxK-like"/>
    <property type="match status" value="1"/>
</dbReference>
<evidence type="ECO:0000259" key="6">
    <source>
        <dbReference type="Pfam" id="PF02782"/>
    </source>
</evidence>
<feature type="domain" description="Carbohydrate kinase FGGY C-terminal" evidence="6">
    <location>
        <begin position="325"/>
        <end position="440"/>
    </location>
</feature>
<sequence length="496" mass="56095">MCKQFFLGIDGGTSYIKASIMDSEFNLLDEEREYVSVYTPFDGASEIDMSDYWKRMCRMTHALKARNPNIWDQIAGVGVTGQGDGLWPVDEDGNPVRNAILWNDTRSRVIDFEGIEGLEEAIKDDCTNAVYAGSVTALLKWMKLYEPENFRRIRWALHCKDWLNFKLTGKIYTDYTDASTSMFNIKTGEYSQRILDVLDLSECRRILPEVVESTRIIGHITREVAELTGIREGTPVIEGAIDVCTVALGTDVMEVGNSCTIIGTTLSNQIILDPETMDQADKRGLLMHNVVPGTYLWILPTLSGASTMDFIKAMLFADTPYPELEEKLKEIPIGCDGLIYHPYICGERAPFKNPFATAGFFGLTQAHSKLHMMRSVFEGLACSFYDCFQAFGGKFNTLYLSGGASVSPFVCQMFSDVIGKPASRIEKKEMGVLGIIRVLQVALGYVKDYSQFPRQKVTVFQPDMDRHAKYMEVFRLFKELQEAMAFYWKKRSQIKF</sequence>
<dbReference type="PANTHER" id="PTHR43095">
    <property type="entry name" value="SUGAR KINASE"/>
    <property type="match status" value="1"/>
</dbReference>
<dbReference type="Proteomes" id="UP000324781">
    <property type="component" value="Unassembled WGS sequence"/>
</dbReference>
<evidence type="ECO:0000313" key="8">
    <source>
        <dbReference type="Proteomes" id="UP000324781"/>
    </source>
</evidence>
<keyword evidence="2 4" id="KW-0808">Transferase</keyword>
<gene>
    <name evidence="7" type="ORF">SAMN05444373_100668</name>
</gene>
<proteinExistence type="inferred from homology"/>
<feature type="domain" description="Carbohydrate kinase FGGY N-terminal" evidence="5">
    <location>
        <begin position="6"/>
        <end position="249"/>
    </location>
</feature>
<keyword evidence="3 4" id="KW-0418">Kinase</keyword>
<evidence type="ECO:0000256" key="4">
    <source>
        <dbReference type="RuleBase" id="RU003733"/>
    </source>
</evidence>
<name>A0A1M6D2G6_9FIRM</name>
<dbReference type="EMBL" id="FQZP01000006">
    <property type="protein sequence ID" value="SHI67430.1"/>
    <property type="molecule type" value="Genomic_DNA"/>
</dbReference>
<evidence type="ECO:0000256" key="1">
    <source>
        <dbReference type="ARBA" id="ARBA00009156"/>
    </source>
</evidence>
<evidence type="ECO:0000256" key="3">
    <source>
        <dbReference type="ARBA" id="ARBA00022777"/>
    </source>
</evidence>
<dbReference type="InterPro" id="IPR050406">
    <property type="entry name" value="FGGY_Carb_Kinase"/>
</dbReference>
<comment type="similarity">
    <text evidence="1 4">Belongs to the FGGY kinase family.</text>
</comment>
<dbReference type="RefSeq" id="WP_188118339.1">
    <property type="nucleotide sequence ID" value="NZ_FQZP01000006.1"/>
</dbReference>
<evidence type="ECO:0000313" key="7">
    <source>
        <dbReference type="EMBL" id="SHI67430.1"/>
    </source>
</evidence>
<dbReference type="Gene3D" id="3.30.420.40">
    <property type="match status" value="2"/>
</dbReference>
<evidence type="ECO:0000256" key="2">
    <source>
        <dbReference type="ARBA" id="ARBA00022679"/>
    </source>
</evidence>
<dbReference type="PROSITE" id="PS00445">
    <property type="entry name" value="FGGY_KINASES_2"/>
    <property type="match status" value="1"/>
</dbReference>
<dbReference type="GO" id="GO:0016301">
    <property type="term" value="F:kinase activity"/>
    <property type="evidence" value="ECO:0007669"/>
    <property type="project" value="UniProtKB-KW"/>
</dbReference>
<dbReference type="Pfam" id="PF00370">
    <property type="entry name" value="FGGY_N"/>
    <property type="match status" value="1"/>
</dbReference>
<dbReference type="SUPFAM" id="SSF53067">
    <property type="entry name" value="Actin-like ATPase domain"/>
    <property type="match status" value="2"/>
</dbReference>
<dbReference type="GO" id="GO:0005975">
    <property type="term" value="P:carbohydrate metabolic process"/>
    <property type="evidence" value="ECO:0007669"/>
    <property type="project" value="InterPro"/>
</dbReference>
<dbReference type="AlphaFoldDB" id="A0A1M6D2G6"/>
<evidence type="ECO:0000259" key="5">
    <source>
        <dbReference type="Pfam" id="PF00370"/>
    </source>
</evidence>
<dbReference type="PANTHER" id="PTHR43095:SF3">
    <property type="entry name" value="L-XYLULOSE_3-KETO-L-GULONATE KINASE"/>
    <property type="match status" value="1"/>
</dbReference>
<dbReference type="InterPro" id="IPR000577">
    <property type="entry name" value="Carb_kinase_FGGY"/>
</dbReference>
<dbReference type="PIRSF" id="PIRSF000538">
    <property type="entry name" value="GlpK"/>
    <property type="match status" value="1"/>
</dbReference>
<reference evidence="7 8" key="1">
    <citation type="submission" date="2016-11" db="EMBL/GenBank/DDBJ databases">
        <authorList>
            <person name="Varghese N."/>
            <person name="Submissions S."/>
        </authorList>
    </citation>
    <scope>NUCLEOTIDE SEQUENCE [LARGE SCALE GENOMIC DNA]</scope>
    <source>
        <strain evidence="7 8">DSM 19027</strain>
    </source>
</reference>
<dbReference type="InterPro" id="IPR018485">
    <property type="entry name" value="FGGY_C"/>
</dbReference>
<protein>
    <submittedName>
        <fullName evidence="7">Xylulokinase/L-xylulokinase</fullName>
    </submittedName>
</protein>
<organism evidence="7 8">
    <name type="scientific">Thermoclostridium caenicola</name>
    <dbReference type="NCBI Taxonomy" id="659425"/>
    <lineage>
        <taxon>Bacteria</taxon>
        <taxon>Bacillati</taxon>
        <taxon>Bacillota</taxon>
        <taxon>Clostridia</taxon>
        <taxon>Eubacteriales</taxon>
        <taxon>Oscillospiraceae</taxon>
        <taxon>Thermoclostridium</taxon>
    </lineage>
</organism>
<dbReference type="InterPro" id="IPR018483">
    <property type="entry name" value="Carb_kinase_FGGY_CS"/>
</dbReference>
<keyword evidence="8" id="KW-1185">Reference proteome</keyword>
<dbReference type="InterPro" id="IPR043129">
    <property type="entry name" value="ATPase_NBD"/>
</dbReference>
<accession>A0A1M6D2G6</accession>
<dbReference type="InterPro" id="IPR018484">
    <property type="entry name" value="FGGY_N"/>
</dbReference>